<sequence length="113" mass="13474">MIKVYGIKTCDSVRKALRFFKDNEIEVDFFDFKKETPTSQTVDSWVEKSDLNLLFNSRGTKYRTLKLKELNLDDEGKIKWLKDEPMLFKRPVIEYDGKVMVAFNEEVYKETFL</sequence>
<dbReference type="STRING" id="1850254.LPB137_12550"/>
<dbReference type="RefSeq" id="WP_076088601.1">
    <property type="nucleotide sequence ID" value="NZ_CP019070.1"/>
</dbReference>
<evidence type="ECO:0000313" key="4">
    <source>
        <dbReference type="Proteomes" id="UP000186074"/>
    </source>
</evidence>
<dbReference type="Gene3D" id="3.40.30.10">
    <property type="entry name" value="Glutaredoxin"/>
    <property type="match status" value="1"/>
</dbReference>
<dbReference type="EMBL" id="CP019070">
    <property type="protein sequence ID" value="APW66625.1"/>
    <property type="molecule type" value="Genomic_DNA"/>
</dbReference>
<dbReference type="InterPro" id="IPR006504">
    <property type="entry name" value="Tscrpt_reg_Spx/MgsR"/>
</dbReference>
<gene>
    <name evidence="3" type="ORF">LPB137_12550</name>
</gene>
<dbReference type="InterPro" id="IPR006660">
    <property type="entry name" value="Arsenate_reductase-like"/>
</dbReference>
<protein>
    <submittedName>
        <fullName evidence="3">Arsenate reductase family protein</fullName>
    </submittedName>
</protein>
<dbReference type="SUPFAM" id="SSF52833">
    <property type="entry name" value="Thioredoxin-like"/>
    <property type="match status" value="1"/>
</dbReference>
<name>A0A1P8KQ02_9BACT</name>
<dbReference type="CDD" id="cd02977">
    <property type="entry name" value="ArsC_family"/>
    <property type="match status" value="1"/>
</dbReference>
<comment type="similarity">
    <text evidence="1 2">Belongs to the ArsC family.</text>
</comment>
<proteinExistence type="inferred from homology"/>
<organism evidence="3 4">
    <name type="scientific">Poseidonibacter parvus</name>
    <dbReference type="NCBI Taxonomy" id="1850254"/>
    <lineage>
        <taxon>Bacteria</taxon>
        <taxon>Pseudomonadati</taxon>
        <taxon>Campylobacterota</taxon>
        <taxon>Epsilonproteobacteria</taxon>
        <taxon>Campylobacterales</taxon>
        <taxon>Arcobacteraceae</taxon>
        <taxon>Poseidonibacter</taxon>
    </lineage>
</organism>
<accession>A0A1P8KQ02</accession>
<dbReference type="PANTHER" id="PTHR30041:SF8">
    <property type="entry name" value="PROTEIN YFFB"/>
    <property type="match status" value="1"/>
</dbReference>
<dbReference type="Pfam" id="PF03960">
    <property type="entry name" value="ArsC"/>
    <property type="match status" value="1"/>
</dbReference>
<dbReference type="NCBIfam" id="TIGR01617">
    <property type="entry name" value="arsC_related"/>
    <property type="match status" value="1"/>
</dbReference>
<dbReference type="PROSITE" id="PS51353">
    <property type="entry name" value="ARSC"/>
    <property type="match status" value="1"/>
</dbReference>
<dbReference type="PANTHER" id="PTHR30041">
    <property type="entry name" value="ARSENATE REDUCTASE"/>
    <property type="match status" value="1"/>
</dbReference>
<dbReference type="KEGG" id="alp:LPB137_12550"/>
<dbReference type="Proteomes" id="UP000186074">
    <property type="component" value="Chromosome"/>
</dbReference>
<dbReference type="OrthoDB" id="9803749at2"/>
<keyword evidence="4" id="KW-1185">Reference proteome</keyword>
<evidence type="ECO:0000256" key="2">
    <source>
        <dbReference type="PROSITE-ProRule" id="PRU01282"/>
    </source>
</evidence>
<dbReference type="InterPro" id="IPR036249">
    <property type="entry name" value="Thioredoxin-like_sf"/>
</dbReference>
<reference evidence="3 4" key="1">
    <citation type="submission" date="2017-01" db="EMBL/GenBank/DDBJ databases">
        <title>Genome sequencing of Arcobacter sp. LPB0137.</title>
        <authorList>
            <person name="Lee G.-W."/>
            <person name="Yi H."/>
        </authorList>
    </citation>
    <scope>NUCLEOTIDE SEQUENCE [LARGE SCALE GENOMIC DNA]</scope>
    <source>
        <strain evidence="3 4">LPB0137</strain>
    </source>
</reference>
<evidence type="ECO:0000256" key="1">
    <source>
        <dbReference type="ARBA" id="ARBA00007198"/>
    </source>
</evidence>
<dbReference type="AlphaFoldDB" id="A0A1P8KQ02"/>
<evidence type="ECO:0000313" key="3">
    <source>
        <dbReference type="EMBL" id="APW66625.1"/>
    </source>
</evidence>